<proteinExistence type="inferred from homology"/>
<evidence type="ECO:0000256" key="4">
    <source>
        <dbReference type="ARBA" id="ARBA00047960"/>
    </source>
</evidence>
<dbReference type="AlphaFoldDB" id="A0A4Y7TGD1"/>
<organism evidence="6 7">
    <name type="scientific">Coprinellus micaceus</name>
    <name type="common">Glistening ink-cap mushroom</name>
    <name type="synonym">Coprinus micaceus</name>
    <dbReference type="NCBI Taxonomy" id="71717"/>
    <lineage>
        <taxon>Eukaryota</taxon>
        <taxon>Fungi</taxon>
        <taxon>Dikarya</taxon>
        <taxon>Basidiomycota</taxon>
        <taxon>Agaricomycotina</taxon>
        <taxon>Agaricomycetes</taxon>
        <taxon>Agaricomycetidae</taxon>
        <taxon>Agaricales</taxon>
        <taxon>Agaricineae</taxon>
        <taxon>Psathyrellaceae</taxon>
        <taxon>Coprinellus</taxon>
    </lineage>
</organism>
<dbReference type="SFLD" id="SFLDG00358">
    <property type="entry name" value="Main_(cytGST)"/>
    <property type="match status" value="1"/>
</dbReference>
<keyword evidence="7" id="KW-1185">Reference proteome</keyword>
<name>A0A4Y7TGD1_COPMI</name>
<dbReference type="EC" id="2.5.1.18" evidence="2"/>
<dbReference type="SFLD" id="SFLDS00019">
    <property type="entry name" value="Glutathione_Transferase_(cytos"/>
    <property type="match status" value="1"/>
</dbReference>
<accession>A0A4Y7TGD1</accession>
<dbReference type="Gene3D" id="1.20.1050.10">
    <property type="match status" value="1"/>
</dbReference>
<dbReference type="SUPFAM" id="SSF52833">
    <property type="entry name" value="Thioredoxin-like"/>
    <property type="match status" value="1"/>
</dbReference>
<evidence type="ECO:0000256" key="1">
    <source>
        <dbReference type="ARBA" id="ARBA00007409"/>
    </source>
</evidence>
<dbReference type="Proteomes" id="UP000298030">
    <property type="component" value="Unassembled WGS sequence"/>
</dbReference>
<comment type="caution">
    <text evidence="6">The sequence shown here is derived from an EMBL/GenBank/DDBJ whole genome shotgun (WGS) entry which is preliminary data.</text>
</comment>
<dbReference type="FunFam" id="3.40.30.10:FF:000156">
    <property type="entry name" value="Glutathione S-transferase 1"/>
    <property type="match status" value="1"/>
</dbReference>
<dbReference type="Gene3D" id="3.40.30.10">
    <property type="entry name" value="Glutaredoxin"/>
    <property type="match status" value="1"/>
</dbReference>
<comment type="catalytic activity">
    <reaction evidence="4">
        <text>RX + glutathione = an S-substituted glutathione + a halide anion + H(+)</text>
        <dbReference type="Rhea" id="RHEA:16437"/>
        <dbReference type="ChEBI" id="CHEBI:15378"/>
        <dbReference type="ChEBI" id="CHEBI:16042"/>
        <dbReference type="ChEBI" id="CHEBI:17792"/>
        <dbReference type="ChEBI" id="CHEBI:57925"/>
        <dbReference type="ChEBI" id="CHEBI:90779"/>
        <dbReference type="EC" id="2.5.1.18"/>
    </reaction>
</comment>
<gene>
    <name evidence="6" type="ORF">FA13DRAFT_1812832</name>
</gene>
<dbReference type="STRING" id="71717.A0A4Y7TGD1"/>
<dbReference type="PROSITE" id="PS50404">
    <property type="entry name" value="GST_NTER"/>
    <property type="match status" value="1"/>
</dbReference>
<dbReference type="InterPro" id="IPR040079">
    <property type="entry name" value="Glutathione_S-Trfase"/>
</dbReference>
<evidence type="ECO:0000259" key="5">
    <source>
        <dbReference type="PROSITE" id="PS50404"/>
    </source>
</evidence>
<dbReference type="SUPFAM" id="SSF47616">
    <property type="entry name" value="GST C-terminal domain-like"/>
    <property type="match status" value="1"/>
</dbReference>
<dbReference type="InterPro" id="IPR036282">
    <property type="entry name" value="Glutathione-S-Trfase_C_sf"/>
</dbReference>
<reference evidence="6 7" key="1">
    <citation type="journal article" date="2019" name="Nat. Ecol. Evol.">
        <title>Megaphylogeny resolves global patterns of mushroom evolution.</title>
        <authorList>
            <person name="Varga T."/>
            <person name="Krizsan K."/>
            <person name="Foldi C."/>
            <person name="Dima B."/>
            <person name="Sanchez-Garcia M."/>
            <person name="Sanchez-Ramirez S."/>
            <person name="Szollosi G.J."/>
            <person name="Szarkandi J.G."/>
            <person name="Papp V."/>
            <person name="Albert L."/>
            <person name="Andreopoulos W."/>
            <person name="Angelini C."/>
            <person name="Antonin V."/>
            <person name="Barry K.W."/>
            <person name="Bougher N.L."/>
            <person name="Buchanan P."/>
            <person name="Buyck B."/>
            <person name="Bense V."/>
            <person name="Catcheside P."/>
            <person name="Chovatia M."/>
            <person name="Cooper J."/>
            <person name="Damon W."/>
            <person name="Desjardin D."/>
            <person name="Finy P."/>
            <person name="Geml J."/>
            <person name="Haridas S."/>
            <person name="Hughes K."/>
            <person name="Justo A."/>
            <person name="Karasinski D."/>
            <person name="Kautmanova I."/>
            <person name="Kiss B."/>
            <person name="Kocsube S."/>
            <person name="Kotiranta H."/>
            <person name="LaButti K.M."/>
            <person name="Lechner B.E."/>
            <person name="Liimatainen K."/>
            <person name="Lipzen A."/>
            <person name="Lukacs Z."/>
            <person name="Mihaltcheva S."/>
            <person name="Morgado L.N."/>
            <person name="Niskanen T."/>
            <person name="Noordeloos M.E."/>
            <person name="Ohm R.A."/>
            <person name="Ortiz-Santana B."/>
            <person name="Ovrebo C."/>
            <person name="Racz N."/>
            <person name="Riley R."/>
            <person name="Savchenko A."/>
            <person name="Shiryaev A."/>
            <person name="Soop K."/>
            <person name="Spirin V."/>
            <person name="Szebenyi C."/>
            <person name="Tomsovsky M."/>
            <person name="Tulloss R.E."/>
            <person name="Uehling J."/>
            <person name="Grigoriev I.V."/>
            <person name="Vagvolgyi C."/>
            <person name="Papp T."/>
            <person name="Martin F.M."/>
            <person name="Miettinen O."/>
            <person name="Hibbett D.S."/>
            <person name="Nagy L.G."/>
        </authorList>
    </citation>
    <scope>NUCLEOTIDE SEQUENCE [LARGE SCALE GENOMIC DNA]</scope>
    <source>
        <strain evidence="6 7">FP101781</strain>
    </source>
</reference>
<evidence type="ECO:0000313" key="6">
    <source>
        <dbReference type="EMBL" id="TEB33071.1"/>
    </source>
</evidence>
<dbReference type="CDD" id="cd03046">
    <property type="entry name" value="GST_N_GTT1_like"/>
    <property type="match status" value="1"/>
</dbReference>
<evidence type="ECO:0000256" key="2">
    <source>
        <dbReference type="ARBA" id="ARBA00012452"/>
    </source>
</evidence>
<feature type="domain" description="GST N-terminal" evidence="5">
    <location>
        <begin position="3"/>
        <end position="85"/>
    </location>
</feature>
<keyword evidence="3" id="KW-0808">Transferase</keyword>
<dbReference type="GO" id="GO:0005737">
    <property type="term" value="C:cytoplasm"/>
    <property type="evidence" value="ECO:0007669"/>
    <property type="project" value="UniProtKB-ARBA"/>
</dbReference>
<dbReference type="GO" id="GO:0004364">
    <property type="term" value="F:glutathione transferase activity"/>
    <property type="evidence" value="ECO:0007669"/>
    <property type="project" value="UniProtKB-EC"/>
</dbReference>
<dbReference type="OrthoDB" id="2098326at2759"/>
<evidence type="ECO:0000313" key="7">
    <source>
        <dbReference type="Proteomes" id="UP000298030"/>
    </source>
</evidence>
<dbReference type="Pfam" id="PF02798">
    <property type="entry name" value="GST_N"/>
    <property type="match status" value="1"/>
</dbReference>
<protein>
    <recommendedName>
        <fullName evidence="2">glutathione transferase</fullName>
        <ecNumber evidence="2">2.5.1.18</ecNumber>
    </recommendedName>
</protein>
<dbReference type="InterPro" id="IPR004045">
    <property type="entry name" value="Glutathione_S-Trfase_N"/>
</dbReference>
<dbReference type="PANTHER" id="PTHR44051:SF9">
    <property type="entry name" value="GLUTATHIONE S-TRANSFERASE 1"/>
    <property type="match status" value="1"/>
</dbReference>
<dbReference type="InterPro" id="IPR036249">
    <property type="entry name" value="Thioredoxin-like_sf"/>
</dbReference>
<dbReference type="GO" id="GO:0004602">
    <property type="term" value="F:glutathione peroxidase activity"/>
    <property type="evidence" value="ECO:0007669"/>
    <property type="project" value="UniProtKB-ARBA"/>
</dbReference>
<dbReference type="EMBL" id="QPFP01000013">
    <property type="protein sequence ID" value="TEB33071.1"/>
    <property type="molecule type" value="Genomic_DNA"/>
</dbReference>
<sequence length="205" mass="23023">MESHPIVVHHLEDSRSQRILWLLEELEIPYTIKFYKRHPETKQAPPELLEVHPLGKSPVITDGSLTLAETGAIVEYLVNRYGKGKCGIADEKSQAWVDNLFFTHFAEGSALGPLTFRIVGQIVLSKVEAHLTRVEPKGGWFAGTGEDRPTSADFVMALTLQIFVVYASEYTGPKTREYIKKVQARPAYKKALEKGGEGFAFEYKD</sequence>
<evidence type="ECO:0000256" key="3">
    <source>
        <dbReference type="ARBA" id="ARBA00022679"/>
    </source>
</evidence>
<dbReference type="PANTHER" id="PTHR44051">
    <property type="entry name" value="GLUTATHIONE S-TRANSFERASE-RELATED"/>
    <property type="match status" value="1"/>
</dbReference>
<comment type="similarity">
    <text evidence="1">Belongs to the GST superfamily.</text>
</comment>